<sequence length="204" mass="21722">MAHGKINGPLRKRRRGTQAAHAACRMPGSNFVSGAWQEAASSNVVAASELEHGKLRLVSSMVRGRSGVEASGGVRARAWQAAAGQQQAALRVVAASEHEHEHGKLRLASSKRRRARVTEDGGGVRAADRMLQLPSSKRCPALVTEDGGGVRAADRMLRLPSSKVRGRVCGSVAEAGGGVRAADCNLPLPSRRFMTPKVGRSWRY</sequence>
<comment type="caution">
    <text evidence="1">The sequence shown here is derived from an EMBL/GenBank/DDBJ whole genome shotgun (WGS) entry which is preliminary data.</text>
</comment>
<evidence type="ECO:0000313" key="1">
    <source>
        <dbReference type="EMBL" id="KAE9245435.1"/>
    </source>
</evidence>
<reference evidence="1 2" key="1">
    <citation type="submission" date="2018-09" db="EMBL/GenBank/DDBJ databases">
        <title>Genomic investigation of the strawberry pathogen Phytophthora fragariae indicates pathogenicity is determined by transcriptional variation in three key races.</title>
        <authorList>
            <person name="Adams T.M."/>
            <person name="Armitage A.D."/>
            <person name="Sobczyk M.K."/>
            <person name="Bates H.J."/>
            <person name="Dunwell J.M."/>
            <person name="Nellist C.F."/>
            <person name="Harrison R.J."/>
        </authorList>
    </citation>
    <scope>NUCLEOTIDE SEQUENCE [LARGE SCALE GENOMIC DNA]</scope>
    <source>
        <strain evidence="1 2">BC-23</strain>
    </source>
</reference>
<dbReference type="EMBL" id="QXGC01000193">
    <property type="protein sequence ID" value="KAE9245435.1"/>
    <property type="molecule type" value="Genomic_DNA"/>
</dbReference>
<proteinExistence type="predicted"/>
<gene>
    <name evidence="1" type="ORF">PF004_g5228</name>
</gene>
<evidence type="ECO:0000313" key="2">
    <source>
        <dbReference type="Proteomes" id="UP000476176"/>
    </source>
</evidence>
<protein>
    <submittedName>
        <fullName evidence="1">Uncharacterized protein</fullName>
    </submittedName>
</protein>
<dbReference type="AlphaFoldDB" id="A0A6G0PGE0"/>
<accession>A0A6G0PGE0</accession>
<name>A0A6G0PGE0_9STRA</name>
<dbReference type="Proteomes" id="UP000476176">
    <property type="component" value="Unassembled WGS sequence"/>
</dbReference>
<organism evidence="1 2">
    <name type="scientific">Phytophthora fragariae</name>
    <dbReference type="NCBI Taxonomy" id="53985"/>
    <lineage>
        <taxon>Eukaryota</taxon>
        <taxon>Sar</taxon>
        <taxon>Stramenopiles</taxon>
        <taxon>Oomycota</taxon>
        <taxon>Peronosporomycetes</taxon>
        <taxon>Peronosporales</taxon>
        <taxon>Peronosporaceae</taxon>
        <taxon>Phytophthora</taxon>
    </lineage>
</organism>